<evidence type="ECO:0000259" key="1">
    <source>
        <dbReference type="Pfam" id="PF24016"/>
    </source>
</evidence>
<comment type="caution">
    <text evidence="2">The sequence shown here is derived from an EMBL/GenBank/DDBJ whole genome shotgun (WGS) entry which is preliminary data.</text>
</comment>
<evidence type="ECO:0000313" key="3">
    <source>
        <dbReference type="Proteomes" id="UP000775547"/>
    </source>
</evidence>
<dbReference type="OrthoDB" id="3264779at2759"/>
<dbReference type="EMBL" id="JABCKV010000012">
    <property type="protein sequence ID" value="KAG5647197.1"/>
    <property type="molecule type" value="Genomic_DNA"/>
</dbReference>
<keyword evidence="3" id="KW-1185">Reference proteome</keyword>
<dbReference type="Proteomes" id="UP000775547">
    <property type="component" value="Unassembled WGS sequence"/>
</dbReference>
<feature type="domain" description="DUF7330" evidence="1">
    <location>
        <begin position="4"/>
        <end position="72"/>
    </location>
</feature>
<dbReference type="AlphaFoldDB" id="A0A9P7GHH9"/>
<proteinExistence type="predicted"/>
<dbReference type="InterPro" id="IPR055754">
    <property type="entry name" value="DUF7330"/>
</dbReference>
<organism evidence="2 3">
    <name type="scientific">Asterophora parasitica</name>
    <dbReference type="NCBI Taxonomy" id="117018"/>
    <lineage>
        <taxon>Eukaryota</taxon>
        <taxon>Fungi</taxon>
        <taxon>Dikarya</taxon>
        <taxon>Basidiomycota</taxon>
        <taxon>Agaricomycotina</taxon>
        <taxon>Agaricomycetes</taxon>
        <taxon>Agaricomycetidae</taxon>
        <taxon>Agaricales</taxon>
        <taxon>Tricholomatineae</taxon>
        <taxon>Lyophyllaceae</taxon>
        <taxon>Asterophora</taxon>
    </lineage>
</organism>
<dbReference type="Pfam" id="PF24016">
    <property type="entry name" value="DUF7330"/>
    <property type="match status" value="1"/>
</dbReference>
<reference evidence="2" key="1">
    <citation type="submission" date="2020-07" db="EMBL/GenBank/DDBJ databases">
        <authorList>
            <person name="Nieuwenhuis M."/>
            <person name="Van De Peppel L.J.J."/>
        </authorList>
    </citation>
    <scope>NUCLEOTIDE SEQUENCE</scope>
    <source>
        <strain evidence="2">AP01</strain>
        <tissue evidence="2">Mycelium</tissue>
    </source>
</reference>
<reference evidence="2" key="2">
    <citation type="submission" date="2021-10" db="EMBL/GenBank/DDBJ databases">
        <title>Phylogenomics reveals ancestral predisposition of the termite-cultivated fungus Termitomyces towards a domesticated lifestyle.</title>
        <authorList>
            <person name="Auxier B."/>
            <person name="Grum-Grzhimaylo A."/>
            <person name="Cardenas M.E."/>
            <person name="Lodge J.D."/>
            <person name="Laessoe T."/>
            <person name="Pedersen O."/>
            <person name="Smith M.E."/>
            <person name="Kuyper T.W."/>
            <person name="Franco-Molano E.A."/>
            <person name="Baroni T.J."/>
            <person name="Aanen D.K."/>
        </authorList>
    </citation>
    <scope>NUCLEOTIDE SEQUENCE</scope>
    <source>
        <strain evidence="2">AP01</strain>
        <tissue evidence="2">Mycelium</tissue>
    </source>
</reference>
<protein>
    <recommendedName>
        <fullName evidence="1">DUF7330 domain-containing protein</fullName>
    </recommendedName>
</protein>
<gene>
    <name evidence="2" type="ORF">DXG03_001156</name>
</gene>
<evidence type="ECO:0000313" key="2">
    <source>
        <dbReference type="EMBL" id="KAG5647197.1"/>
    </source>
</evidence>
<accession>A0A9P7GHH9</accession>
<sequence>MRTKSIIDLFSRFGSVNAEIIRLAGAEQHHFKLHVTSSKENVKLLLPARFQGYIGVTGWSRDRVNYNTELRRGIKRGEIRVNNDAQVIRADEDEVHVHAAGNVEIRLMEEESLHPSPVVWYWNGNQRPTGRNTDRINRLRRWLGLRLT</sequence>
<name>A0A9P7GHH9_9AGAR</name>